<keyword evidence="5" id="KW-0812">Transmembrane</keyword>
<dbReference type="CDD" id="cd16454">
    <property type="entry name" value="RING-H2_PA-TM-RING"/>
    <property type="match status" value="1"/>
</dbReference>
<dbReference type="AlphaFoldDB" id="A0A8T9BPT8"/>
<comment type="caution">
    <text evidence="7">The sequence shown here is derived from an EMBL/GenBank/DDBJ whole genome shotgun (WGS) entry which is preliminary data.</text>
</comment>
<evidence type="ECO:0000256" key="4">
    <source>
        <dbReference type="PROSITE-ProRule" id="PRU00175"/>
    </source>
</evidence>
<keyword evidence="5" id="KW-1133">Transmembrane helix</keyword>
<keyword evidence="5" id="KW-0472">Membrane</keyword>
<dbReference type="SMART" id="SM00184">
    <property type="entry name" value="RING"/>
    <property type="match status" value="1"/>
</dbReference>
<dbReference type="Pfam" id="PF13639">
    <property type="entry name" value="zf-RING_2"/>
    <property type="match status" value="1"/>
</dbReference>
<dbReference type="InterPro" id="IPR013083">
    <property type="entry name" value="Znf_RING/FYVE/PHD"/>
</dbReference>
<keyword evidence="1" id="KW-0479">Metal-binding</keyword>
<dbReference type="GO" id="GO:0008270">
    <property type="term" value="F:zinc ion binding"/>
    <property type="evidence" value="ECO:0007669"/>
    <property type="project" value="UniProtKB-KW"/>
</dbReference>
<evidence type="ECO:0000313" key="7">
    <source>
        <dbReference type="EMBL" id="TVY20523.1"/>
    </source>
</evidence>
<dbReference type="InterPro" id="IPR001841">
    <property type="entry name" value="Znf_RING"/>
</dbReference>
<feature type="transmembrane region" description="Helical" evidence="5">
    <location>
        <begin position="256"/>
        <end position="281"/>
    </location>
</feature>
<evidence type="ECO:0000256" key="3">
    <source>
        <dbReference type="ARBA" id="ARBA00022833"/>
    </source>
</evidence>
<dbReference type="OrthoDB" id="21204at2759"/>
<keyword evidence="2 4" id="KW-0863">Zinc-finger</keyword>
<evidence type="ECO:0000256" key="1">
    <source>
        <dbReference type="ARBA" id="ARBA00022723"/>
    </source>
</evidence>
<dbReference type="SUPFAM" id="SSF57850">
    <property type="entry name" value="RING/U-box"/>
    <property type="match status" value="1"/>
</dbReference>
<evidence type="ECO:0000256" key="5">
    <source>
        <dbReference type="SAM" id="Phobius"/>
    </source>
</evidence>
<dbReference type="PANTHER" id="PTHR45798">
    <property type="entry name" value="RING-H2 FINGER PROTEIN ATL61-RELATED-RELATED"/>
    <property type="match status" value="1"/>
</dbReference>
<dbReference type="Proteomes" id="UP000469559">
    <property type="component" value="Unassembled WGS sequence"/>
</dbReference>
<evidence type="ECO:0000256" key="2">
    <source>
        <dbReference type="ARBA" id="ARBA00022771"/>
    </source>
</evidence>
<reference evidence="7 8" key="1">
    <citation type="submission" date="2018-05" db="EMBL/GenBank/DDBJ databases">
        <title>Whole genome sequencing for identification of molecular markers to develop diagnostic detection tools for the regulated plant pathogen Lachnellula willkommii.</title>
        <authorList>
            <person name="Giroux E."/>
            <person name="Bilodeau G."/>
        </authorList>
    </citation>
    <scope>NUCLEOTIDE SEQUENCE [LARGE SCALE GENOMIC DNA]</scope>
    <source>
        <strain evidence="7 8">CBS 203.66</strain>
    </source>
</reference>
<organism evidence="7 8">
    <name type="scientific">Lachnellula arida</name>
    <dbReference type="NCBI Taxonomy" id="1316785"/>
    <lineage>
        <taxon>Eukaryota</taxon>
        <taxon>Fungi</taxon>
        <taxon>Dikarya</taxon>
        <taxon>Ascomycota</taxon>
        <taxon>Pezizomycotina</taxon>
        <taxon>Leotiomycetes</taxon>
        <taxon>Helotiales</taxon>
        <taxon>Lachnaceae</taxon>
        <taxon>Lachnellula</taxon>
    </lineage>
</organism>
<protein>
    <submittedName>
        <fullName evidence="7">Putative RING finger membrane protein</fullName>
    </submittedName>
</protein>
<dbReference type="InterPro" id="IPR052788">
    <property type="entry name" value="RING-type_E3_ligase_ATL"/>
</dbReference>
<evidence type="ECO:0000259" key="6">
    <source>
        <dbReference type="PROSITE" id="PS50089"/>
    </source>
</evidence>
<dbReference type="PANTHER" id="PTHR45798:SF97">
    <property type="entry name" value="ALCOHOL-SENSITIVE RING FINGER PROTEIN 1"/>
    <property type="match status" value="1"/>
</dbReference>
<name>A0A8T9BPT8_9HELO</name>
<feature type="domain" description="RING-type" evidence="6">
    <location>
        <begin position="401"/>
        <end position="444"/>
    </location>
</feature>
<dbReference type="Gene3D" id="3.30.40.10">
    <property type="entry name" value="Zinc/RING finger domain, C3HC4 (zinc finger)"/>
    <property type="match status" value="1"/>
</dbReference>
<keyword evidence="3" id="KW-0862">Zinc</keyword>
<keyword evidence="8" id="KW-1185">Reference proteome</keyword>
<proteinExistence type="predicted"/>
<dbReference type="PROSITE" id="PS50089">
    <property type="entry name" value="ZF_RING_2"/>
    <property type="match status" value="1"/>
</dbReference>
<dbReference type="EMBL" id="QGMF01000052">
    <property type="protein sequence ID" value="TVY20523.1"/>
    <property type="molecule type" value="Genomic_DNA"/>
</dbReference>
<evidence type="ECO:0000313" key="8">
    <source>
        <dbReference type="Proteomes" id="UP000469559"/>
    </source>
</evidence>
<gene>
    <name evidence="7" type="ORF">LARI1_G001705</name>
</gene>
<accession>A0A8T9BPT8</accession>
<sequence>MCASFCFPSVLPSSFFGLGIWAPRSGGCTHTFLAPAIAQSLILFPNEEWSNTATDAQLNNIVSQISPNLSFYQDLQDKIQTLSTQNADRGGTTGGFLYVPDLEAHSECYNLSTAYVPANATRQANLPPTDFTLVAVAPWINVKCTREYLGAARQDPNRAFIFYLPDNGTTTPPSPSDSSWNLQDGGAWKTKNQYPVYTIPGYYGDRLMHALSLYSGNMTNVPYGHQISELPGIDPRDYVRVYTVIDNSNSVTLPRFWVFLVLVIAVLVAILGSTSAAMHLIQRWRRHSLRRRVASGEVNLEALGIKRLAVPHSLIDRLPLFIYNDEGETSLPPSPLHKRSLTATTTEQHIPTNFSAGTTSHSEVRDYGTAVPPELILVDDSASTSNSILVHKFLPYSQPTCHICVDDFEAGVTEIRELPCGHIFHPDCIDTFLGSSSSLCPLCKQSILLPGYCPTRITNAMVRRERNLRRLRHRITLDDGSTSAESSTVWDRIKNTSWKLKNNSMFNPQPNQELSPIPEAQQGFMTNALPTPPRASVLGHEIPHGSTRQEVVGQRIRDIAASQTPIQDPDEVSELRQHPKWKQNLSKVFPGFT</sequence>